<proteinExistence type="predicted"/>
<evidence type="ECO:0000256" key="1">
    <source>
        <dbReference type="SAM" id="Coils"/>
    </source>
</evidence>
<evidence type="ECO:0000313" key="3">
    <source>
        <dbReference type="Proteomes" id="UP000298616"/>
    </source>
</evidence>
<sequence length="106" mass="12350">MENSLSVMSEEYGTLADKKDYKLIDGKFSVEEAKDVLSALFRNKIKFHQQQRLSIYEREGRDTTATKKRIAELKEEREKVREMLKAIEGEDVTIEINGRVEVKVLK</sequence>
<dbReference type="Proteomes" id="UP000298616">
    <property type="component" value="Chromosome"/>
</dbReference>
<dbReference type="AlphaFoldDB" id="A0A4D7JPE9"/>
<keyword evidence="1" id="KW-0175">Coiled coil</keyword>
<organism evidence="2 3">
    <name type="scientific">Mangrovivirga cuniculi</name>
    <dbReference type="NCBI Taxonomy" id="2715131"/>
    <lineage>
        <taxon>Bacteria</taxon>
        <taxon>Pseudomonadati</taxon>
        <taxon>Bacteroidota</taxon>
        <taxon>Cytophagia</taxon>
        <taxon>Cytophagales</taxon>
        <taxon>Mangrovivirgaceae</taxon>
        <taxon>Mangrovivirga</taxon>
    </lineage>
</organism>
<dbReference type="KEGG" id="fpf:DCC35_18860"/>
<feature type="coiled-coil region" evidence="1">
    <location>
        <begin position="63"/>
        <end position="90"/>
    </location>
</feature>
<gene>
    <name evidence="2" type="ORF">DCC35_18860</name>
</gene>
<reference evidence="2 3" key="1">
    <citation type="submission" date="2018-04" db="EMBL/GenBank/DDBJ databases">
        <title>Complete genome uncultured novel isolate.</title>
        <authorList>
            <person name="Merlino G."/>
        </authorList>
    </citation>
    <scope>NUCLEOTIDE SEQUENCE [LARGE SCALE GENOMIC DNA]</scope>
    <source>
        <strain evidence="3">R1DC9</strain>
    </source>
</reference>
<name>A0A4D7JPE9_9BACT</name>
<dbReference type="OrthoDB" id="680899at2"/>
<accession>A0A4D7JPE9</accession>
<keyword evidence="3" id="KW-1185">Reference proteome</keyword>
<protein>
    <submittedName>
        <fullName evidence="2">Uncharacterized protein</fullName>
    </submittedName>
</protein>
<evidence type="ECO:0000313" key="2">
    <source>
        <dbReference type="EMBL" id="QCK16643.1"/>
    </source>
</evidence>
<dbReference type="EMBL" id="CP028923">
    <property type="protein sequence ID" value="QCK16643.1"/>
    <property type="molecule type" value="Genomic_DNA"/>
</dbReference>
<dbReference type="RefSeq" id="WP_137092234.1">
    <property type="nucleotide sequence ID" value="NZ_CP028923.1"/>
</dbReference>